<keyword evidence="4 7" id="KW-0812">Transmembrane</keyword>
<evidence type="ECO:0000256" key="7">
    <source>
        <dbReference type="SAM" id="Phobius"/>
    </source>
</evidence>
<name>A0A2W7NEQ5_9RHOB</name>
<evidence type="ECO:0000256" key="3">
    <source>
        <dbReference type="ARBA" id="ARBA00022679"/>
    </source>
</evidence>
<evidence type="ECO:0000313" key="9">
    <source>
        <dbReference type="EMBL" id="PZX15204.1"/>
    </source>
</evidence>
<organism evidence="9 10">
    <name type="scientific">Palleronia aestuarii</name>
    <dbReference type="NCBI Taxonomy" id="568105"/>
    <lineage>
        <taxon>Bacteria</taxon>
        <taxon>Pseudomonadati</taxon>
        <taxon>Pseudomonadota</taxon>
        <taxon>Alphaproteobacteria</taxon>
        <taxon>Rhodobacterales</taxon>
        <taxon>Roseobacteraceae</taxon>
        <taxon>Palleronia</taxon>
    </lineage>
</organism>
<dbReference type="RefSeq" id="WP_111537642.1">
    <property type="nucleotide sequence ID" value="NZ_QKZL01000010.1"/>
</dbReference>
<dbReference type="Proteomes" id="UP000248916">
    <property type="component" value="Unassembled WGS sequence"/>
</dbReference>
<keyword evidence="6 7" id="KW-0472">Membrane</keyword>
<evidence type="ECO:0000256" key="5">
    <source>
        <dbReference type="ARBA" id="ARBA00022989"/>
    </source>
</evidence>
<dbReference type="InterPro" id="IPR029044">
    <property type="entry name" value="Nucleotide-diphossugar_trans"/>
</dbReference>
<dbReference type="SUPFAM" id="SSF160246">
    <property type="entry name" value="EspE N-terminal domain-like"/>
    <property type="match status" value="1"/>
</dbReference>
<evidence type="ECO:0000256" key="4">
    <source>
        <dbReference type="ARBA" id="ARBA00022692"/>
    </source>
</evidence>
<dbReference type="Pfam" id="PF13641">
    <property type="entry name" value="Glyco_tranf_2_3"/>
    <property type="match status" value="1"/>
</dbReference>
<dbReference type="GO" id="GO:0016757">
    <property type="term" value="F:glycosyltransferase activity"/>
    <property type="evidence" value="ECO:0007669"/>
    <property type="project" value="UniProtKB-KW"/>
</dbReference>
<sequence length="623" mass="69280">MPQPIFLAAIPHDASRAARPRIGDQLVEAGDIDNDTLDWALMRQRGSLATFGEILERNGHITEERLYAMLAEQFQTELVRFPGERIAPDLLDRLGPSRCATDRIAPLGRRGGVTLVATSRPNRFDGIRPDLEAVLGPVAMVVALQSELGEALSRMRRHHLVRQAETRAPGPHSARTLYGSRRWTFAAIFAAVFLVPAIMMPMATFMALSMVAFATLIVNTALLVVATHLDRVRGPDERGETIPTLARMPKVTLLVPLFRETEIAGDLLARLDLLDYPRELLDICLVTESCDRVTAATLARTTLPSWIRIVSVAPGSIQTKPRAMNYALDFCDGSIIGVYDAEDQPAPDQILRVVRHFAASTPEIACLQGRLNFYNARDSWISRCFCIEYSTWFSMTLPALRKLGWALPLGGTTVFFRRAALEAVGAWDAHNVTEDADLGMRLARHGYRTELLNSTTEEEATTSAWKWIRQRSRWLKGYAITYAVHMRNPLQLARDLGPWGFVGFQVLFLSSLLSTLLAPILWSFALLSFDIPHPLRGEIPANLSLWLMVGMSFTAICNWAASASALIRMGKPELIPWIPVQYLYYPLATVAILKSLVELLVCPTFWDKTEHGVSKPDAVAGRA</sequence>
<comment type="subcellular location">
    <subcellularLocation>
        <location evidence="1">Membrane</location>
        <topology evidence="1">Multi-pass membrane protein</topology>
    </subcellularLocation>
</comment>
<dbReference type="PANTHER" id="PTHR43867">
    <property type="entry name" value="CELLULOSE SYNTHASE CATALYTIC SUBUNIT A [UDP-FORMING]"/>
    <property type="match status" value="1"/>
</dbReference>
<comment type="caution">
    <text evidence="9">The sequence shown here is derived from an EMBL/GenBank/DDBJ whole genome shotgun (WGS) entry which is preliminary data.</text>
</comment>
<dbReference type="InterPro" id="IPR007831">
    <property type="entry name" value="T2SS_GspE_N"/>
</dbReference>
<dbReference type="SUPFAM" id="SSF53448">
    <property type="entry name" value="Nucleotide-diphospho-sugar transferases"/>
    <property type="match status" value="1"/>
</dbReference>
<feature type="transmembrane region" description="Helical" evidence="7">
    <location>
        <begin position="205"/>
        <end position="229"/>
    </location>
</feature>
<evidence type="ECO:0000259" key="8">
    <source>
        <dbReference type="Pfam" id="PF05157"/>
    </source>
</evidence>
<dbReference type="InterPro" id="IPR037257">
    <property type="entry name" value="T2SS_E_N_sf"/>
</dbReference>
<dbReference type="InterPro" id="IPR050321">
    <property type="entry name" value="Glycosyltr_2/OpgH_subfam"/>
</dbReference>
<dbReference type="OrthoDB" id="7431422at2"/>
<dbReference type="AlphaFoldDB" id="A0A2W7NEQ5"/>
<dbReference type="EMBL" id="QKZL01000010">
    <property type="protein sequence ID" value="PZX15204.1"/>
    <property type="molecule type" value="Genomic_DNA"/>
</dbReference>
<feature type="transmembrane region" description="Helical" evidence="7">
    <location>
        <begin position="496"/>
        <end position="523"/>
    </location>
</feature>
<feature type="domain" description="Type II secretion system protein GspE N-terminal" evidence="8">
    <location>
        <begin position="75"/>
        <end position="158"/>
    </location>
</feature>
<accession>A0A2W7NEQ5</accession>
<proteinExistence type="predicted"/>
<gene>
    <name evidence="9" type="ORF">LX81_02507</name>
</gene>
<feature type="transmembrane region" description="Helical" evidence="7">
    <location>
        <begin position="183"/>
        <end position="199"/>
    </location>
</feature>
<evidence type="ECO:0000313" key="10">
    <source>
        <dbReference type="Proteomes" id="UP000248916"/>
    </source>
</evidence>
<dbReference type="GO" id="GO:0016020">
    <property type="term" value="C:membrane"/>
    <property type="evidence" value="ECO:0007669"/>
    <property type="project" value="UniProtKB-SubCell"/>
</dbReference>
<evidence type="ECO:0000256" key="2">
    <source>
        <dbReference type="ARBA" id="ARBA00022676"/>
    </source>
</evidence>
<keyword evidence="10" id="KW-1185">Reference proteome</keyword>
<dbReference type="Pfam" id="PF05157">
    <property type="entry name" value="MshEN"/>
    <property type="match status" value="1"/>
</dbReference>
<dbReference type="Gene3D" id="3.90.550.10">
    <property type="entry name" value="Spore Coat Polysaccharide Biosynthesis Protein SpsA, Chain A"/>
    <property type="match status" value="1"/>
</dbReference>
<protein>
    <submittedName>
        <fullName evidence="9">Cellulose synthase/poly-beta-1,6-N-acetylglucosamine synthase-like glycosyltransferase</fullName>
    </submittedName>
</protein>
<feature type="transmembrane region" description="Helical" evidence="7">
    <location>
        <begin position="543"/>
        <end position="561"/>
    </location>
</feature>
<dbReference type="PANTHER" id="PTHR43867:SF2">
    <property type="entry name" value="CELLULOSE SYNTHASE CATALYTIC SUBUNIT A [UDP-FORMING]"/>
    <property type="match status" value="1"/>
</dbReference>
<keyword evidence="5 7" id="KW-1133">Transmembrane helix</keyword>
<evidence type="ECO:0000256" key="1">
    <source>
        <dbReference type="ARBA" id="ARBA00004141"/>
    </source>
</evidence>
<keyword evidence="2" id="KW-0328">Glycosyltransferase</keyword>
<keyword evidence="3 9" id="KW-0808">Transferase</keyword>
<reference evidence="9 10" key="1">
    <citation type="submission" date="2018-06" db="EMBL/GenBank/DDBJ databases">
        <title>Genomic Encyclopedia of Archaeal and Bacterial Type Strains, Phase II (KMG-II): from individual species to whole genera.</title>
        <authorList>
            <person name="Goeker M."/>
        </authorList>
    </citation>
    <scope>NUCLEOTIDE SEQUENCE [LARGE SCALE GENOMIC DNA]</scope>
    <source>
        <strain evidence="9 10">DSM 22009</strain>
    </source>
</reference>
<evidence type="ECO:0000256" key="6">
    <source>
        <dbReference type="ARBA" id="ARBA00023136"/>
    </source>
</evidence>